<dbReference type="EMBL" id="MEUI01000030">
    <property type="protein sequence ID" value="OGC33654.1"/>
    <property type="molecule type" value="Genomic_DNA"/>
</dbReference>
<dbReference type="InterPro" id="IPR013216">
    <property type="entry name" value="Methyltransf_11"/>
</dbReference>
<comment type="caution">
    <text evidence="2">The sequence shown here is derived from an EMBL/GenBank/DDBJ whole genome shotgun (WGS) entry which is preliminary data.</text>
</comment>
<dbReference type="Proteomes" id="UP000177309">
    <property type="component" value="Unassembled WGS sequence"/>
</dbReference>
<name>A0A1F4TLT6_UNCSA</name>
<dbReference type="PANTHER" id="PTHR43591">
    <property type="entry name" value="METHYLTRANSFERASE"/>
    <property type="match status" value="1"/>
</dbReference>
<feature type="domain" description="Methyltransferase type 11" evidence="1">
    <location>
        <begin position="55"/>
        <end position="146"/>
    </location>
</feature>
<dbReference type="InterPro" id="IPR029063">
    <property type="entry name" value="SAM-dependent_MTases_sf"/>
</dbReference>
<dbReference type="PANTHER" id="PTHR43591:SF24">
    <property type="entry name" value="2-METHOXY-6-POLYPRENYL-1,4-BENZOQUINOL METHYLASE, MITOCHONDRIAL"/>
    <property type="match status" value="1"/>
</dbReference>
<evidence type="ECO:0000259" key="1">
    <source>
        <dbReference type="Pfam" id="PF08241"/>
    </source>
</evidence>
<organism evidence="2 3">
    <name type="scientific">candidate division WOR-1 bacterium RIFOXYC2_FULL_41_25</name>
    <dbReference type="NCBI Taxonomy" id="1802586"/>
    <lineage>
        <taxon>Bacteria</taxon>
        <taxon>Bacillati</taxon>
        <taxon>Saganbacteria</taxon>
    </lineage>
</organism>
<dbReference type="GO" id="GO:0008757">
    <property type="term" value="F:S-adenosylmethionine-dependent methyltransferase activity"/>
    <property type="evidence" value="ECO:0007669"/>
    <property type="project" value="InterPro"/>
</dbReference>
<dbReference type="Gene3D" id="3.40.50.150">
    <property type="entry name" value="Vaccinia Virus protein VP39"/>
    <property type="match status" value="1"/>
</dbReference>
<dbReference type="Pfam" id="PF08241">
    <property type="entry name" value="Methyltransf_11"/>
    <property type="match status" value="1"/>
</dbReference>
<gene>
    <name evidence="2" type="ORF">A2462_02290</name>
</gene>
<dbReference type="AlphaFoldDB" id="A0A1F4TLT6"/>
<evidence type="ECO:0000313" key="2">
    <source>
        <dbReference type="EMBL" id="OGC33654.1"/>
    </source>
</evidence>
<accession>A0A1F4TLT6</accession>
<sequence>MEIKGKDLKLDPAEIEENKKKAEERFSLFKSYGYDRHKSQAFLIKKVGPIKGPVLEIGTGKGYMAAQLAKKAPSLLTVDISKEEQRLAVLNIAAESGLEQVGFLVCDAAKLPYPDNSFELVISVNAFHHFEAPFAVVAEMMRICKKKLVIADFNRQGFEIVRKIHQAEGHQHEEHQGDFGIVGVYLKEQGFSVKKFDDYCQLVYVAEKIKTKGGE</sequence>
<reference evidence="2 3" key="1">
    <citation type="journal article" date="2016" name="Nat. Commun.">
        <title>Thousands of microbial genomes shed light on interconnected biogeochemical processes in an aquifer system.</title>
        <authorList>
            <person name="Anantharaman K."/>
            <person name="Brown C.T."/>
            <person name="Hug L.A."/>
            <person name="Sharon I."/>
            <person name="Castelle C.J."/>
            <person name="Probst A.J."/>
            <person name="Thomas B.C."/>
            <person name="Singh A."/>
            <person name="Wilkins M.J."/>
            <person name="Karaoz U."/>
            <person name="Brodie E.L."/>
            <person name="Williams K.H."/>
            <person name="Hubbard S.S."/>
            <person name="Banfield J.F."/>
        </authorList>
    </citation>
    <scope>NUCLEOTIDE SEQUENCE [LARGE SCALE GENOMIC DNA]</scope>
</reference>
<dbReference type="CDD" id="cd02440">
    <property type="entry name" value="AdoMet_MTases"/>
    <property type="match status" value="1"/>
</dbReference>
<dbReference type="SUPFAM" id="SSF53335">
    <property type="entry name" value="S-adenosyl-L-methionine-dependent methyltransferases"/>
    <property type="match status" value="1"/>
</dbReference>
<evidence type="ECO:0000313" key="3">
    <source>
        <dbReference type="Proteomes" id="UP000177309"/>
    </source>
</evidence>
<protein>
    <recommendedName>
        <fullName evidence="1">Methyltransferase type 11 domain-containing protein</fullName>
    </recommendedName>
</protein>
<proteinExistence type="predicted"/>